<feature type="compositionally biased region" description="Basic and acidic residues" evidence="1">
    <location>
        <begin position="282"/>
        <end position="293"/>
    </location>
</feature>
<evidence type="ECO:0000259" key="3">
    <source>
        <dbReference type="Pfam" id="PF14020"/>
    </source>
</evidence>
<dbReference type="Proteomes" id="UP001299546">
    <property type="component" value="Unassembled WGS sequence"/>
</dbReference>
<protein>
    <submittedName>
        <fullName evidence="4">DUF4236 domain-containing protein</fullName>
    </submittedName>
</protein>
<proteinExistence type="predicted"/>
<keyword evidence="5" id="KW-1185">Reference proteome</keyword>
<sequence length="354" mass="39016">MGLRFRKSIKIAPGVKINLNKNSMSATVGSKGAHYTVNPKGKKTATVGIPGTGISYTKTSSTSGRTEYGTDNFQDNSSFSSPNSQTPDDPDKGKWYQKTSWIIALLILFFPVGLFLMWKYTNWKKPIKVIITALFAFVTISAMTSPKLESMSLSADTSKTYDINQNIKITAEILPSDYDIPDSAFKSSGGKIKISDDFIVFSAPKAGSYKIWLEYGGIKSNTISIKTEDKTAIEKEKAAVAKKKAEEEAKKKAEEEAKKKAEEEAARKAEEERIAAEQAAAKAEEEARIKAEEEAQAAENAASQTVNETTVWLSATGEKYHRIPNCGRMNPNTAREVTLSEAQSWHYEPCKKCF</sequence>
<dbReference type="RefSeq" id="WP_066734711.1">
    <property type="nucleotide sequence ID" value="NZ_JAJCIQ010000007.1"/>
</dbReference>
<feature type="transmembrane region" description="Helical" evidence="2">
    <location>
        <begin position="101"/>
        <end position="120"/>
    </location>
</feature>
<name>A0ABS8DHJ7_9FIRM</name>
<gene>
    <name evidence="4" type="ORF">LIZ65_11095</name>
</gene>
<keyword evidence="2" id="KW-0472">Membrane</keyword>
<evidence type="ECO:0000256" key="1">
    <source>
        <dbReference type="SAM" id="MobiDB-lite"/>
    </source>
</evidence>
<organism evidence="4 5">
    <name type="scientific">Bariatricus massiliensis</name>
    <dbReference type="NCBI Taxonomy" id="1745713"/>
    <lineage>
        <taxon>Bacteria</taxon>
        <taxon>Bacillati</taxon>
        <taxon>Bacillota</taxon>
        <taxon>Clostridia</taxon>
        <taxon>Lachnospirales</taxon>
        <taxon>Lachnospiraceae</taxon>
        <taxon>Bariatricus</taxon>
    </lineage>
</organism>
<keyword evidence="2" id="KW-1133">Transmembrane helix</keyword>
<feature type="region of interest" description="Disordered" evidence="1">
    <location>
        <begin position="255"/>
        <end position="304"/>
    </location>
</feature>
<feature type="compositionally biased region" description="Basic and acidic residues" evidence="1">
    <location>
        <begin position="255"/>
        <end position="275"/>
    </location>
</feature>
<accession>A0ABS8DHJ7</accession>
<feature type="region of interest" description="Disordered" evidence="1">
    <location>
        <begin position="58"/>
        <end position="92"/>
    </location>
</feature>
<feature type="compositionally biased region" description="Polar residues" evidence="1">
    <location>
        <begin position="58"/>
        <end position="87"/>
    </location>
</feature>
<keyword evidence="2" id="KW-0812">Transmembrane</keyword>
<evidence type="ECO:0000313" key="5">
    <source>
        <dbReference type="Proteomes" id="UP001299546"/>
    </source>
</evidence>
<evidence type="ECO:0000313" key="4">
    <source>
        <dbReference type="EMBL" id="MCB7387835.1"/>
    </source>
</evidence>
<reference evidence="4 5" key="1">
    <citation type="submission" date="2021-10" db="EMBL/GenBank/DDBJ databases">
        <title>Collection of gut derived symbiotic bacterial strains cultured from healthy donors.</title>
        <authorList>
            <person name="Lin H."/>
            <person name="Littmann E."/>
            <person name="Kohout C."/>
            <person name="Pamer E.G."/>
        </authorList>
    </citation>
    <scope>NUCLEOTIDE SEQUENCE [LARGE SCALE GENOMIC DNA]</scope>
    <source>
        <strain evidence="4 5">DFI.1.165</strain>
    </source>
</reference>
<feature type="domain" description="DUF4236" evidence="3">
    <location>
        <begin position="3"/>
        <end position="57"/>
    </location>
</feature>
<evidence type="ECO:0000256" key="2">
    <source>
        <dbReference type="SAM" id="Phobius"/>
    </source>
</evidence>
<dbReference type="Pfam" id="PF14020">
    <property type="entry name" value="DUF4236"/>
    <property type="match status" value="1"/>
</dbReference>
<dbReference type="EMBL" id="JAJCIS010000006">
    <property type="protein sequence ID" value="MCB7387835.1"/>
    <property type="molecule type" value="Genomic_DNA"/>
</dbReference>
<dbReference type="InterPro" id="IPR025330">
    <property type="entry name" value="DUF4236"/>
</dbReference>
<comment type="caution">
    <text evidence="4">The sequence shown here is derived from an EMBL/GenBank/DDBJ whole genome shotgun (WGS) entry which is preliminary data.</text>
</comment>